<dbReference type="SMART" id="SM00046">
    <property type="entry name" value="DAGKc"/>
    <property type="match status" value="1"/>
</dbReference>
<dbReference type="GO" id="GO:0005524">
    <property type="term" value="F:ATP binding"/>
    <property type="evidence" value="ECO:0007669"/>
    <property type="project" value="UniProtKB-KW"/>
</dbReference>
<keyword evidence="4" id="KW-0067">ATP-binding</keyword>
<reference evidence="6" key="2">
    <citation type="journal article" date="2022" name="Microbiol. Resour. Announc.">
        <title>Whole-Genome Sequence of Entomortierella parvispora E1425, a Mucoromycotan Fungus Associated with Burkholderiaceae-Related Endosymbiotic Bacteria.</title>
        <authorList>
            <person name="Herlambang A."/>
            <person name="Guo Y."/>
            <person name="Takashima Y."/>
            <person name="Narisawa K."/>
            <person name="Ohta H."/>
            <person name="Nishizawa T."/>
        </authorList>
    </citation>
    <scope>NUCLEOTIDE SEQUENCE</scope>
    <source>
        <strain evidence="6">E1425</strain>
    </source>
</reference>
<evidence type="ECO:0000313" key="6">
    <source>
        <dbReference type="EMBL" id="GJJ72209.1"/>
    </source>
</evidence>
<dbReference type="GO" id="GO:0016020">
    <property type="term" value="C:membrane"/>
    <property type="evidence" value="ECO:0007669"/>
    <property type="project" value="TreeGrafter"/>
</dbReference>
<dbReference type="InterPro" id="IPR050187">
    <property type="entry name" value="Lipid_Phosphate_FormReg"/>
</dbReference>
<dbReference type="PROSITE" id="PS50146">
    <property type="entry name" value="DAGK"/>
    <property type="match status" value="1"/>
</dbReference>
<evidence type="ECO:0000256" key="2">
    <source>
        <dbReference type="ARBA" id="ARBA00022741"/>
    </source>
</evidence>
<comment type="caution">
    <text evidence="6">The sequence shown here is derived from an EMBL/GenBank/DDBJ whole genome shotgun (WGS) entry which is preliminary data.</text>
</comment>
<evidence type="ECO:0000256" key="1">
    <source>
        <dbReference type="ARBA" id="ARBA00022679"/>
    </source>
</evidence>
<reference evidence="6" key="1">
    <citation type="submission" date="2021-11" db="EMBL/GenBank/DDBJ databases">
        <authorList>
            <person name="Herlambang A."/>
            <person name="Guo Y."/>
            <person name="Takashima Y."/>
            <person name="Nishizawa T."/>
        </authorList>
    </citation>
    <scope>NUCLEOTIDE SEQUENCE</scope>
    <source>
        <strain evidence="6">E1425</strain>
    </source>
</reference>
<accession>A0A9P3H8Q3</accession>
<dbReference type="GO" id="GO:0046512">
    <property type="term" value="P:sphingosine biosynthetic process"/>
    <property type="evidence" value="ECO:0007669"/>
    <property type="project" value="TreeGrafter"/>
</dbReference>
<dbReference type="InterPro" id="IPR016064">
    <property type="entry name" value="NAD/diacylglycerol_kinase_sf"/>
</dbReference>
<dbReference type="Gene3D" id="3.40.50.10330">
    <property type="entry name" value="Probable inorganic polyphosphate/atp-NAD kinase, domain 1"/>
    <property type="match status" value="1"/>
</dbReference>
<proteinExistence type="predicted"/>
<organism evidence="6 7">
    <name type="scientific">Entomortierella parvispora</name>
    <dbReference type="NCBI Taxonomy" id="205924"/>
    <lineage>
        <taxon>Eukaryota</taxon>
        <taxon>Fungi</taxon>
        <taxon>Fungi incertae sedis</taxon>
        <taxon>Mucoromycota</taxon>
        <taxon>Mortierellomycotina</taxon>
        <taxon>Mortierellomycetes</taxon>
        <taxon>Mortierellales</taxon>
        <taxon>Mortierellaceae</taxon>
        <taxon>Entomortierella</taxon>
    </lineage>
</organism>
<dbReference type="SUPFAM" id="SSF111331">
    <property type="entry name" value="NAD kinase/diacylglycerol kinase-like"/>
    <property type="match status" value="1"/>
</dbReference>
<dbReference type="GO" id="GO:0001727">
    <property type="term" value="F:lipid kinase activity"/>
    <property type="evidence" value="ECO:0007669"/>
    <property type="project" value="TreeGrafter"/>
</dbReference>
<keyword evidence="7" id="KW-1185">Reference proteome</keyword>
<evidence type="ECO:0000256" key="4">
    <source>
        <dbReference type="ARBA" id="ARBA00022840"/>
    </source>
</evidence>
<evidence type="ECO:0000313" key="7">
    <source>
        <dbReference type="Proteomes" id="UP000827284"/>
    </source>
</evidence>
<evidence type="ECO:0000256" key="3">
    <source>
        <dbReference type="ARBA" id="ARBA00022777"/>
    </source>
</evidence>
<dbReference type="PANTHER" id="PTHR12358:SF108">
    <property type="entry name" value="DAGKC DOMAIN-CONTAINING PROTEIN"/>
    <property type="match status" value="1"/>
</dbReference>
<dbReference type="InterPro" id="IPR017438">
    <property type="entry name" value="ATP-NAD_kinase_N"/>
</dbReference>
<dbReference type="Pfam" id="PF00781">
    <property type="entry name" value="DAGK_cat"/>
    <property type="match status" value="1"/>
</dbReference>
<dbReference type="AlphaFoldDB" id="A0A9P3H8Q3"/>
<keyword evidence="1" id="KW-0808">Transferase</keyword>
<evidence type="ECO:0000259" key="5">
    <source>
        <dbReference type="PROSITE" id="PS50146"/>
    </source>
</evidence>
<dbReference type="GO" id="GO:0005737">
    <property type="term" value="C:cytoplasm"/>
    <property type="evidence" value="ECO:0007669"/>
    <property type="project" value="TreeGrafter"/>
</dbReference>
<dbReference type="InterPro" id="IPR045540">
    <property type="entry name" value="YegS/DAGK_C"/>
</dbReference>
<protein>
    <recommendedName>
        <fullName evidence="5">DAGKc domain-containing protein</fullName>
    </recommendedName>
</protein>
<dbReference type="Pfam" id="PF19279">
    <property type="entry name" value="YegS_C"/>
    <property type="match status" value="1"/>
</dbReference>
<name>A0A9P3H8Q3_9FUNG</name>
<dbReference type="Gene3D" id="2.60.200.40">
    <property type="match status" value="1"/>
</dbReference>
<keyword evidence="3" id="KW-0418">Kinase</keyword>
<feature type="domain" description="DAGKc" evidence="5">
    <location>
        <begin position="9"/>
        <end position="173"/>
    </location>
</feature>
<sequence>MQQPPSSIQTAQPVIVVLNPNAGKKQGKAQLISVVEPALKNAAVPYSVIETTGRDHARVYFRDNIRQFLRNANQLPGKPDGVLSTDAPLRIMVLGGDGTVHEIVNGVLNGLEEEPVLDLPNPRITLSVIPLGSGNAIATSLGHATVLDALGGFLRSNNEDIIPMKIMSVSTRKESSQEGVDSWKVQTHTLVVNSFGLHCSTVYDGEGLRLLGNERFKVSVLKNIAFLKQYTARIDFHGPVQKYDANIQALTPFVAQLQHQDTDQDNNRADGVTLSLSGPFTYLMITKQAFLEPGFSPTPLARTSDDWLDVLAVQNVGRGKILEVLSAATKEGYKHIGYDKVEYYKAKAVEIETPVEGRLCIDGEFIHVSPGPKGRVRIGLAEDSSQLFSIYGSVHLPNDQSQ</sequence>
<gene>
    <name evidence="6" type="ORF">EMPS_04566</name>
</gene>
<dbReference type="Proteomes" id="UP000827284">
    <property type="component" value="Unassembled WGS sequence"/>
</dbReference>
<dbReference type="InterPro" id="IPR001206">
    <property type="entry name" value="Diacylglycerol_kinase_cat_dom"/>
</dbReference>
<dbReference type="EMBL" id="BQFW01000006">
    <property type="protein sequence ID" value="GJJ72209.1"/>
    <property type="molecule type" value="Genomic_DNA"/>
</dbReference>
<dbReference type="OrthoDB" id="336240at2759"/>
<keyword evidence="2" id="KW-0547">Nucleotide-binding</keyword>
<dbReference type="PANTHER" id="PTHR12358">
    <property type="entry name" value="SPHINGOSINE KINASE"/>
    <property type="match status" value="1"/>
</dbReference>